<feature type="domain" description="Transposase IS4-like" evidence="1">
    <location>
        <begin position="223"/>
        <end position="361"/>
    </location>
</feature>
<gene>
    <name evidence="3" type="ORF">H2677_15775</name>
</gene>
<organism evidence="3 4">
    <name type="scientific">Acinetobacter junii</name>
    <dbReference type="NCBI Taxonomy" id="40215"/>
    <lineage>
        <taxon>Bacteria</taxon>
        <taxon>Pseudomonadati</taxon>
        <taxon>Pseudomonadota</taxon>
        <taxon>Gammaproteobacteria</taxon>
        <taxon>Moraxellales</taxon>
        <taxon>Moraxellaceae</taxon>
        <taxon>Acinetobacter</taxon>
    </lineage>
</organism>
<dbReference type="GeneID" id="70094003"/>
<dbReference type="GO" id="GO:0004803">
    <property type="term" value="F:transposase activity"/>
    <property type="evidence" value="ECO:0007669"/>
    <property type="project" value="InterPro"/>
</dbReference>
<dbReference type="PANTHER" id="PTHR35604">
    <property type="entry name" value="TRANSPOSASE INSH FOR INSERTION SEQUENCE ELEMENT IS5A-RELATED"/>
    <property type="match status" value="1"/>
</dbReference>
<geneLocation type="plasmid" evidence="3 4">
    <name>pNDM-YR7</name>
</geneLocation>
<name>A0AAX1ML04_ACIJU</name>
<dbReference type="PANTHER" id="PTHR35604:SF2">
    <property type="entry name" value="TRANSPOSASE INSH FOR INSERTION SEQUENCE ELEMENT IS5A-RELATED"/>
    <property type="match status" value="1"/>
</dbReference>
<evidence type="ECO:0000313" key="4">
    <source>
        <dbReference type="Proteomes" id="UP000679388"/>
    </source>
</evidence>
<evidence type="ECO:0000259" key="2">
    <source>
        <dbReference type="Pfam" id="PF05598"/>
    </source>
</evidence>
<dbReference type="Pfam" id="PF05598">
    <property type="entry name" value="DUF772"/>
    <property type="match status" value="1"/>
</dbReference>
<dbReference type="EMBL" id="CP059559">
    <property type="protein sequence ID" value="QUY38279.1"/>
    <property type="molecule type" value="Genomic_DNA"/>
</dbReference>
<evidence type="ECO:0000313" key="3">
    <source>
        <dbReference type="EMBL" id="QUY38279.1"/>
    </source>
</evidence>
<proteinExistence type="predicted"/>
<evidence type="ECO:0000259" key="1">
    <source>
        <dbReference type="Pfam" id="PF01609"/>
    </source>
</evidence>
<dbReference type="InterPro" id="IPR008490">
    <property type="entry name" value="Transposase_InsH_N"/>
</dbReference>
<dbReference type="GO" id="GO:0003677">
    <property type="term" value="F:DNA binding"/>
    <property type="evidence" value="ECO:0007669"/>
    <property type="project" value="InterPro"/>
</dbReference>
<dbReference type="AlphaFoldDB" id="A0AAX1ML04"/>
<dbReference type="Proteomes" id="UP000679388">
    <property type="component" value="Plasmid pNDM-YR7"/>
</dbReference>
<reference evidence="3" key="1">
    <citation type="submission" date="2020-07" db="EMBL/GenBank/DDBJ databases">
        <title>Acinetobacter junii strain YR7 chromosome and plasmid pNDM-YR7.</title>
        <authorList>
            <person name="Tang B."/>
        </authorList>
    </citation>
    <scope>NUCLEOTIDE SEQUENCE</scope>
    <source>
        <strain evidence="3">YR7</strain>
        <plasmid evidence="3">pNDM-YR7</plasmid>
    </source>
</reference>
<dbReference type="InterPro" id="IPR002559">
    <property type="entry name" value="Transposase_11"/>
</dbReference>
<keyword evidence="3" id="KW-0614">Plasmid</keyword>
<dbReference type="Pfam" id="PF01609">
    <property type="entry name" value="DDE_Tnp_1"/>
    <property type="match status" value="1"/>
</dbReference>
<dbReference type="GO" id="GO:0006313">
    <property type="term" value="P:DNA transposition"/>
    <property type="evidence" value="ECO:0007669"/>
    <property type="project" value="InterPro"/>
</dbReference>
<dbReference type="RefSeq" id="WP_004907341.1">
    <property type="nucleotide sequence ID" value="NZ_BBSD01000022.1"/>
</dbReference>
<accession>A0AAX1ML04</accession>
<sequence length="372" mass="41672">MNTTLSPFLKQRFQALQYELIPLVAADLDGISSKLERIIRVLEWSDIESLVYQYQGCAVGRPPADRCALACAFIAKAELGIVTTRGLIERLEVDRRLRRICGFNLYKKLPSEGTFSRVFAEFAARKLTTRVHEQMVKSNLADTLIGHISRDATMIPAREGVEKIVLPPVVKPPAKKRGRPAFNSPKTLTTKILTAIQIQLTQTLPEMLRDLPTGCSVGTKTNSKGYSESTKGYKLHLDTACCGVVISAYLTGAVVHDSRVALPLSLMSEQRVTACYELMDAGYCSTDIREFVRSRGRVPLIDHNKRQGEKIEFCKAEAQRYKTRSSAERSNARLKDEFGGRVIYYRGHAKVMSHLMFGLIAQTADQLMRLLR</sequence>
<feature type="domain" description="Transposase InsH N-terminal" evidence="2">
    <location>
        <begin position="33"/>
        <end position="119"/>
    </location>
</feature>
<protein>
    <submittedName>
        <fullName evidence="3">IS1182 family transposase</fullName>
    </submittedName>
</protein>